<evidence type="ECO:0000256" key="1">
    <source>
        <dbReference type="SAM" id="MobiDB-lite"/>
    </source>
</evidence>
<evidence type="ECO:0000313" key="3">
    <source>
        <dbReference type="Proteomes" id="UP000324585"/>
    </source>
</evidence>
<gene>
    <name evidence="2" type="ORF">FVE85_3038</name>
</gene>
<feature type="compositionally biased region" description="Acidic residues" evidence="1">
    <location>
        <begin position="150"/>
        <end position="169"/>
    </location>
</feature>
<feature type="compositionally biased region" description="Polar residues" evidence="1">
    <location>
        <begin position="170"/>
        <end position="179"/>
    </location>
</feature>
<dbReference type="EMBL" id="VRMN01000004">
    <property type="protein sequence ID" value="KAA8494797.1"/>
    <property type="molecule type" value="Genomic_DNA"/>
</dbReference>
<accession>A0A5J4YWH3</accession>
<feature type="compositionally biased region" description="Polar residues" evidence="1">
    <location>
        <begin position="245"/>
        <end position="256"/>
    </location>
</feature>
<dbReference type="Proteomes" id="UP000324585">
    <property type="component" value="Unassembled WGS sequence"/>
</dbReference>
<reference evidence="3" key="1">
    <citation type="journal article" date="2019" name="Nat. Commun.">
        <title>Expansion of phycobilisome linker gene families in mesophilic red algae.</title>
        <authorList>
            <person name="Lee J."/>
            <person name="Kim D."/>
            <person name="Bhattacharya D."/>
            <person name="Yoon H.S."/>
        </authorList>
    </citation>
    <scope>NUCLEOTIDE SEQUENCE [LARGE SCALE GENOMIC DNA]</scope>
    <source>
        <strain evidence="3">CCMP 1328</strain>
    </source>
</reference>
<organism evidence="2 3">
    <name type="scientific">Porphyridium purpureum</name>
    <name type="common">Red alga</name>
    <name type="synonym">Porphyridium cruentum</name>
    <dbReference type="NCBI Taxonomy" id="35688"/>
    <lineage>
        <taxon>Eukaryota</taxon>
        <taxon>Rhodophyta</taxon>
        <taxon>Bangiophyceae</taxon>
        <taxon>Porphyridiales</taxon>
        <taxon>Porphyridiaceae</taxon>
        <taxon>Porphyridium</taxon>
    </lineage>
</organism>
<sequence>MSRVPEKDYRLDRKALSMVDFGVVSAGRDAGPSVAGSAGRTQRSPHARRQQQDGAAKQNHALDLNDAGQGESGVRIGLGPSLSIETGSLGNARQSMSGGIVSEPGHTQGSRARKTQNQGSLSNASSQSHLDILLSPRYRRSSTYTQDLTTIEEVDNENEADSDEPDSGDGTEQQPSSSSTHRDCAEDFVATRAHDASIMAKAPMETSKSHGLRAPWHRPKNRERFGVAMGLSRGPNLNDKDRGNETSAPADQNSHSALDMKIYSLP</sequence>
<feature type="compositionally biased region" description="Polar residues" evidence="1">
    <location>
        <begin position="83"/>
        <end position="97"/>
    </location>
</feature>
<feature type="compositionally biased region" description="Polar residues" evidence="1">
    <location>
        <begin position="105"/>
        <end position="129"/>
    </location>
</feature>
<keyword evidence="3" id="KW-1185">Reference proteome</keyword>
<feature type="region of interest" description="Disordered" evidence="1">
    <location>
        <begin position="26"/>
        <end position="266"/>
    </location>
</feature>
<protein>
    <submittedName>
        <fullName evidence="2">Uncharacterized protein</fullName>
    </submittedName>
</protein>
<dbReference type="AlphaFoldDB" id="A0A5J4YWH3"/>
<evidence type="ECO:0000313" key="2">
    <source>
        <dbReference type="EMBL" id="KAA8494797.1"/>
    </source>
</evidence>
<comment type="caution">
    <text evidence="2">The sequence shown here is derived from an EMBL/GenBank/DDBJ whole genome shotgun (WGS) entry which is preliminary data.</text>
</comment>
<proteinExistence type="predicted"/>
<name>A0A5J4YWH3_PORPP</name>